<dbReference type="InParanoid" id="G0R623"/>
<dbReference type="RefSeq" id="XP_004023973.1">
    <property type="nucleotide sequence ID" value="XM_004023924.1"/>
</dbReference>
<proteinExistence type="predicted"/>
<gene>
    <name evidence="1" type="ORF">IMG5_202060</name>
</gene>
<name>G0R623_ICHMU</name>
<sequence length="105" mass="12277">MLNEKQDYFMPILKMMPKTMESSQLVPILLNMMINDLVFEQYSLEDEDYMQNLNDQNAFNDKEIMDLLTGIEKGIYNLLTTSEFIPKGYGQPNGQMMMPPPMGYY</sequence>
<evidence type="ECO:0000313" key="2">
    <source>
        <dbReference type="Proteomes" id="UP000008983"/>
    </source>
</evidence>
<dbReference type="Proteomes" id="UP000008983">
    <property type="component" value="Unassembled WGS sequence"/>
</dbReference>
<dbReference type="AlphaFoldDB" id="G0R623"/>
<dbReference type="OrthoDB" id="288849at2759"/>
<protein>
    <submittedName>
        <fullName evidence="1">Uncharacterized protein</fullName>
    </submittedName>
</protein>
<keyword evidence="2" id="KW-1185">Reference proteome</keyword>
<evidence type="ECO:0000313" key="1">
    <source>
        <dbReference type="EMBL" id="EGR27089.1"/>
    </source>
</evidence>
<reference evidence="1 2" key="1">
    <citation type="submission" date="2011-07" db="EMBL/GenBank/DDBJ databases">
        <authorList>
            <person name="Coyne R."/>
            <person name="Brami D."/>
            <person name="Johnson J."/>
            <person name="Hostetler J."/>
            <person name="Hannick L."/>
            <person name="Clark T."/>
            <person name="Cassidy-Hanley D."/>
            <person name="Inman J."/>
        </authorList>
    </citation>
    <scope>NUCLEOTIDE SEQUENCE [LARGE SCALE GENOMIC DNA]</scope>
    <source>
        <strain evidence="1 2">G5</strain>
    </source>
</reference>
<dbReference type="GeneID" id="14903128"/>
<dbReference type="EMBL" id="GL984388">
    <property type="protein sequence ID" value="EGR27089.1"/>
    <property type="molecule type" value="Genomic_DNA"/>
</dbReference>
<accession>G0R623</accession>
<organism evidence="1 2">
    <name type="scientific">Ichthyophthirius multifiliis</name>
    <name type="common">White spot disease agent</name>
    <name type="synonym">Ich</name>
    <dbReference type="NCBI Taxonomy" id="5932"/>
    <lineage>
        <taxon>Eukaryota</taxon>
        <taxon>Sar</taxon>
        <taxon>Alveolata</taxon>
        <taxon>Ciliophora</taxon>
        <taxon>Intramacronucleata</taxon>
        <taxon>Oligohymenophorea</taxon>
        <taxon>Hymenostomatida</taxon>
        <taxon>Ophryoglenina</taxon>
        <taxon>Ichthyophthirius</taxon>
    </lineage>
</organism>